<keyword evidence="6 8" id="KW-0472">Membrane</keyword>
<feature type="transmembrane region" description="Helical" evidence="8">
    <location>
        <begin position="180"/>
        <end position="198"/>
    </location>
</feature>
<dbReference type="HOGENOM" id="CLU_023915_3_0_7"/>
<dbReference type="Proteomes" id="UP000007089">
    <property type="component" value="Chromosome"/>
</dbReference>
<dbReference type="Pfam" id="PF01757">
    <property type="entry name" value="Acyl_transf_3"/>
    <property type="match status" value="1"/>
</dbReference>
<keyword evidence="5 8" id="KW-1133">Transmembrane helix</keyword>
<protein>
    <submittedName>
        <fullName evidence="10">Acyltransferase 3</fullName>
    </submittedName>
</protein>
<dbReference type="GO" id="GO:0016413">
    <property type="term" value="F:O-acetyltransferase activity"/>
    <property type="evidence" value="ECO:0007669"/>
    <property type="project" value="TreeGrafter"/>
</dbReference>
<evidence type="ECO:0000256" key="5">
    <source>
        <dbReference type="ARBA" id="ARBA00022989"/>
    </source>
</evidence>
<dbReference type="EMBL" id="CP001359">
    <property type="protein sequence ID" value="ACL66312.1"/>
    <property type="molecule type" value="Genomic_DNA"/>
</dbReference>
<organism evidence="10 11">
    <name type="scientific">Anaeromyxobacter dehalogenans (strain ATCC BAA-258 / DSM 21875 / 2CP-1)</name>
    <dbReference type="NCBI Taxonomy" id="455488"/>
    <lineage>
        <taxon>Bacteria</taxon>
        <taxon>Pseudomonadati</taxon>
        <taxon>Myxococcota</taxon>
        <taxon>Myxococcia</taxon>
        <taxon>Myxococcales</taxon>
        <taxon>Cystobacterineae</taxon>
        <taxon>Anaeromyxobacteraceae</taxon>
        <taxon>Anaeromyxobacter</taxon>
    </lineage>
</organism>
<reference evidence="10" key="1">
    <citation type="submission" date="2009-01" db="EMBL/GenBank/DDBJ databases">
        <title>Complete sequence of Anaeromyxobacter dehalogenans 2CP-1.</title>
        <authorList>
            <consortium name="US DOE Joint Genome Institute"/>
            <person name="Lucas S."/>
            <person name="Copeland A."/>
            <person name="Lapidus A."/>
            <person name="Glavina del Rio T."/>
            <person name="Dalin E."/>
            <person name="Tice H."/>
            <person name="Bruce D."/>
            <person name="Goodwin L."/>
            <person name="Pitluck S."/>
            <person name="Saunders E."/>
            <person name="Brettin T."/>
            <person name="Detter J.C."/>
            <person name="Han C."/>
            <person name="Larimer F."/>
            <person name="Land M."/>
            <person name="Hauser L."/>
            <person name="Kyrpides N."/>
            <person name="Ovchinnikova G."/>
            <person name="Beliaev A.S."/>
            <person name="Richardson P."/>
        </authorList>
    </citation>
    <scope>NUCLEOTIDE SEQUENCE</scope>
    <source>
        <strain evidence="10">2CP-1</strain>
    </source>
</reference>
<name>B8JFD5_ANAD2</name>
<feature type="compositionally biased region" description="Low complexity" evidence="7">
    <location>
        <begin position="364"/>
        <end position="384"/>
    </location>
</feature>
<dbReference type="PANTHER" id="PTHR40074:SF2">
    <property type="entry name" value="O-ACETYLTRANSFERASE WECH"/>
    <property type="match status" value="1"/>
</dbReference>
<accession>B8JFD5</accession>
<dbReference type="InterPro" id="IPR002656">
    <property type="entry name" value="Acyl_transf_3_dom"/>
</dbReference>
<keyword evidence="11" id="KW-1185">Reference proteome</keyword>
<sequence>MANPSIARPPRAGAPEHGAGSCSLAGGLAIGRDAGIEALRGLAVLLMVAGHVIGVDAECGLQVEPDSGWRRAYYTLAPVRMPLFTAISGFVYGLHPAVRQHWRRFASGKLRRLLVPLVVVGGAFVVARAIVPGTNGGDSVPGLPWLLIVPYAHFWYLYALAWVFALVGALDAFGWIARRWQLALLLAGALALKASGLLETPILGISHAQYLLPYFVLGLGIQRFSLGRGWRAAGALIAIGTIAVAVHQRHWAGVPWPSELTRYAVSTTIGLAAVTLALVHRVACAALAMLGPFSYGIYLMHVFGTAGSRIVLQRAGVDDLVVLAVVGLAAGIALPVAVELAIARNRYLVLFVLGRRPARGRPAGGPLRLAPVPAWRGPARAAPATDRRSPPARTRAPRGRALPR</sequence>
<feature type="transmembrane region" description="Helical" evidence="8">
    <location>
        <begin position="113"/>
        <end position="131"/>
    </location>
</feature>
<keyword evidence="4 8" id="KW-0812">Transmembrane</keyword>
<dbReference type="KEGG" id="acp:A2cp1_2975"/>
<evidence type="ECO:0000256" key="4">
    <source>
        <dbReference type="ARBA" id="ARBA00022692"/>
    </source>
</evidence>
<feature type="transmembrane region" description="Helical" evidence="8">
    <location>
        <begin position="320"/>
        <end position="342"/>
    </location>
</feature>
<feature type="compositionally biased region" description="Basic residues" evidence="7">
    <location>
        <begin position="395"/>
        <end position="404"/>
    </location>
</feature>
<dbReference type="AlphaFoldDB" id="B8JFD5"/>
<feature type="domain" description="Acyltransferase 3" evidence="9">
    <location>
        <begin position="34"/>
        <end position="338"/>
    </location>
</feature>
<keyword evidence="10" id="KW-0012">Acyltransferase</keyword>
<dbReference type="RefSeq" id="WP_012634044.1">
    <property type="nucleotide sequence ID" value="NC_011891.1"/>
</dbReference>
<evidence type="ECO:0000256" key="7">
    <source>
        <dbReference type="SAM" id="MobiDB-lite"/>
    </source>
</evidence>
<gene>
    <name evidence="10" type="ordered locus">A2cp1_2975</name>
</gene>
<feature type="region of interest" description="Disordered" evidence="7">
    <location>
        <begin position="364"/>
        <end position="404"/>
    </location>
</feature>
<evidence type="ECO:0000313" key="10">
    <source>
        <dbReference type="EMBL" id="ACL66312.1"/>
    </source>
</evidence>
<evidence type="ECO:0000259" key="9">
    <source>
        <dbReference type="Pfam" id="PF01757"/>
    </source>
</evidence>
<comment type="similarity">
    <text evidence="2">Belongs to the acyltransferase 3 family.</text>
</comment>
<proteinExistence type="inferred from homology"/>
<feature type="transmembrane region" description="Helical" evidence="8">
    <location>
        <begin position="72"/>
        <end position="92"/>
    </location>
</feature>
<comment type="subcellular location">
    <subcellularLocation>
        <location evidence="1">Cell membrane</location>
        <topology evidence="1">Multi-pass membrane protein</topology>
    </subcellularLocation>
</comment>
<evidence type="ECO:0000256" key="6">
    <source>
        <dbReference type="ARBA" id="ARBA00023136"/>
    </source>
</evidence>
<evidence type="ECO:0000256" key="8">
    <source>
        <dbReference type="SAM" id="Phobius"/>
    </source>
</evidence>
<feature type="transmembrane region" description="Helical" evidence="8">
    <location>
        <begin position="286"/>
        <end position="308"/>
    </location>
</feature>
<evidence type="ECO:0000256" key="1">
    <source>
        <dbReference type="ARBA" id="ARBA00004651"/>
    </source>
</evidence>
<evidence type="ECO:0000256" key="3">
    <source>
        <dbReference type="ARBA" id="ARBA00022475"/>
    </source>
</evidence>
<evidence type="ECO:0000256" key="2">
    <source>
        <dbReference type="ARBA" id="ARBA00007400"/>
    </source>
</evidence>
<dbReference type="GO" id="GO:0005886">
    <property type="term" value="C:plasma membrane"/>
    <property type="evidence" value="ECO:0007669"/>
    <property type="project" value="UniProtKB-SubCell"/>
</dbReference>
<feature type="transmembrane region" description="Helical" evidence="8">
    <location>
        <begin position="260"/>
        <end position="279"/>
    </location>
</feature>
<evidence type="ECO:0000313" key="11">
    <source>
        <dbReference type="Proteomes" id="UP000007089"/>
    </source>
</evidence>
<keyword evidence="3" id="KW-1003">Cell membrane</keyword>
<keyword evidence="10" id="KW-0808">Transferase</keyword>
<dbReference type="GO" id="GO:0009246">
    <property type="term" value="P:enterobacterial common antigen biosynthetic process"/>
    <property type="evidence" value="ECO:0007669"/>
    <property type="project" value="TreeGrafter"/>
</dbReference>
<feature type="transmembrane region" description="Helical" evidence="8">
    <location>
        <begin position="151"/>
        <end position="173"/>
    </location>
</feature>
<dbReference type="PANTHER" id="PTHR40074">
    <property type="entry name" value="O-ACETYLTRANSFERASE WECH"/>
    <property type="match status" value="1"/>
</dbReference>